<dbReference type="EMBL" id="CP014242">
    <property type="protein sequence ID" value="AMD19064.1"/>
    <property type="molecule type" value="Genomic_DNA"/>
</dbReference>
<dbReference type="STRING" id="45286.A0A120K166"/>
<feature type="region of interest" description="Disordered" evidence="1">
    <location>
        <begin position="513"/>
        <end position="532"/>
    </location>
</feature>
<reference evidence="2 3" key="1">
    <citation type="submission" date="2016-01" db="EMBL/GenBank/DDBJ databases">
        <title>Genome sequence of the yeast Holleya sinecauda.</title>
        <authorList>
            <person name="Dietrich F.S."/>
        </authorList>
    </citation>
    <scope>NUCLEOTIDE SEQUENCE [LARGE SCALE GENOMIC DNA]</scope>
    <source>
        <strain evidence="2 3">ATCC 58844</strain>
    </source>
</reference>
<proteinExistence type="predicted"/>
<keyword evidence="3" id="KW-1185">Reference proteome</keyword>
<sequence>MLLKTEEADRAAINTKRLSAMIESFHDSTVDEILFMPRSTSSSPRIEGSYIPFNVHSSSGTVHGNTTDSKPIKVLTPAVSMSTNLDGISNLPAGNRESILSEYAASIHEGVPISYVVANNSVKDVREEPQLPELPIKGRKIPIGLVRSDNPGDSREIRVHNRLVHMASKLHYKKSLRLVSSQQLAQQSELSTSYEGGSDSGYSEIHSRNSDMRSVDTASSSSSTGRGTYAGSNSAPTEKEDLNVVHEDKAPPIRLTRSTPVRSINEDQNMNYSKRYESPANSRITTPLQLKRTPGTPEQAVIADNASGFSDMTSIASSLVPPLKTTVLLKRQQSGALPDRSITSDYHPTIPARNKNRPKSALFLQQGLDNIQKELIKEMDNTERDEFRRSRGNSHSAESKSELYFSAQDDTITVPASEDGESTGSNTKVFDDPEVDASYLSRPLPTIPAERKNQKSTKQFSAAVDSTVPLKLKPPQAVPSCQSAITEDDEWEDELIYKDSKAAKSSNISNTAYTARSKKHGTTGKGHKERSSKSLGVDAFTNLLNATKGTLIGSEFANLGIRAEEKLALERLVDSLSRLTADMIVDPERYAEGLRRLDKATKALDGF</sequence>
<feature type="compositionally biased region" description="Basic and acidic residues" evidence="1">
    <location>
        <begin position="237"/>
        <end position="249"/>
    </location>
</feature>
<feature type="compositionally biased region" description="Basic residues" evidence="1">
    <location>
        <begin position="516"/>
        <end position="530"/>
    </location>
</feature>
<dbReference type="AlphaFoldDB" id="A0A120K166"/>
<feature type="compositionally biased region" description="Basic and acidic residues" evidence="1">
    <location>
        <begin position="380"/>
        <end position="389"/>
    </location>
</feature>
<organism evidence="2 3">
    <name type="scientific">Eremothecium sinecaudum</name>
    <dbReference type="NCBI Taxonomy" id="45286"/>
    <lineage>
        <taxon>Eukaryota</taxon>
        <taxon>Fungi</taxon>
        <taxon>Dikarya</taxon>
        <taxon>Ascomycota</taxon>
        <taxon>Saccharomycotina</taxon>
        <taxon>Saccharomycetes</taxon>
        <taxon>Saccharomycetales</taxon>
        <taxon>Saccharomycetaceae</taxon>
        <taxon>Eremothecium</taxon>
    </lineage>
</organism>
<dbReference type="GeneID" id="28722521"/>
<evidence type="ECO:0000313" key="3">
    <source>
        <dbReference type="Proteomes" id="UP000243052"/>
    </source>
</evidence>
<evidence type="ECO:0000313" key="2">
    <source>
        <dbReference type="EMBL" id="AMD19064.1"/>
    </source>
</evidence>
<feature type="compositionally biased region" description="Basic and acidic residues" evidence="1">
    <location>
        <begin position="205"/>
        <end position="214"/>
    </location>
</feature>
<feature type="compositionally biased region" description="Low complexity" evidence="1">
    <location>
        <begin position="215"/>
        <end position="232"/>
    </location>
</feature>
<feature type="region of interest" description="Disordered" evidence="1">
    <location>
        <begin position="189"/>
        <end position="249"/>
    </location>
</feature>
<evidence type="ECO:0000256" key="1">
    <source>
        <dbReference type="SAM" id="MobiDB-lite"/>
    </source>
</evidence>
<dbReference type="RefSeq" id="XP_017986060.1">
    <property type="nucleotide sequence ID" value="XM_018130571.1"/>
</dbReference>
<feature type="region of interest" description="Disordered" evidence="1">
    <location>
        <begin position="380"/>
        <end position="402"/>
    </location>
</feature>
<protein>
    <submittedName>
        <fullName evidence="2">HBR163Wp</fullName>
    </submittedName>
</protein>
<dbReference type="Proteomes" id="UP000243052">
    <property type="component" value="Chromosome ii"/>
</dbReference>
<accession>A0A120K166</accession>
<name>A0A120K166_9SACH</name>
<feature type="compositionally biased region" description="Low complexity" evidence="1">
    <location>
        <begin position="189"/>
        <end position="204"/>
    </location>
</feature>
<dbReference type="OrthoDB" id="4067583at2759"/>
<feature type="region of interest" description="Disordered" evidence="1">
    <location>
        <begin position="414"/>
        <end position="433"/>
    </location>
</feature>
<gene>
    <name evidence="2" type="ORF">AW171_hschr2874</name>
</gene>